<sequence>AFKQAENVNKRDGESELISTLVSTGWETMLEGLLKSGFTITGTWPMRTEQQQRSTASGTNALASSIVLVCRHRPENASMATRREFIDVLKQQLPDALRKLQHGNIAPVDMAQAAIGPGMAIFSQYSRVLEADGSTMTVRTALQLINQELDSFFVEQEGDMDRDSRFCIAWFEQHGMEEGAFGTADVLARAKDTSVEGLVTAGVLDSRGGKVRLLKRDEYPDDWEPARDRRLTVWECTQHL</sequence>
<feature type="non-terminal residue" evidence="1">
    <location>
        <position position="240"/>
    </location>
</feature>
<organism evidence="1">
    <name type="scientific">marine sediment metagenome</name>
    <dbReference type="NCBI Taxonomy" id="412755"/>
    <lineage>
        <taxon>unclassified sequences</taxon>
        <taxon>metagenomes</taxon>
        <taxon>ecological metagenomes</taxon>
    </lineage>
</organism>
<accession>X0Y9R1</accession>
<dbReference type="AlphaFoldDB" id="X0Y9R1"/>
<evidence type="ECO:0000313" key="1">
    <source>
        <dbReference type="EMBL" id="GAG33606.1"/>
    </source>
</evidence>
<feature type="non-terminal residue" evidence="1">
    <location>
        <position position="1"/>
    </location>
</feature>
<comment type="caution">
    <text evidence="1">The sequence shown here is derived from an EMBL/GenBank/DDBJ whole genome shotgun (WGS) entry which is preliminary data.</text>
</comment>
<reference evidence="1" key="1">
    <citation type="journal article" date="2014" name="Front. Microbiol.">
        <title>High frequency of phylogenetically diverse reductive dehalogenase-homologous genes in deep subseafloor sedimentary metagenomes.</title>
        <authorList>
            <person name="Kawai M."/>
            <person name="Futagami T."/>
            <person name="Toyoda A."/>
            <person name="Takaki Y."/>
            <person name="Nishi S."/>
            <person name="Hori S."/>
            <person name="Arai W."/>
            <person name="Tsubouchi T."/>
            <person name="Morono Y."/>
            <person name="Uchiyama I."/>
            <person name="Ito T."/>
            <person name="Fujiyama A."/>
            <person name="Inagaki F."/>
            <person name="Takami H."/>
        </authorList>
    </citation>
    <scope>NUCLEOTIDE SEQUENCE</scope>
    <source>
        <strain evidence="1">Expedition CK06-06</strain>
    </source>
</reference>
<protein>
    <submittedName>
        <fullName evidence="1">Uncharacterized protein</fullName>
    </submittedName>
</protein>
<proteinExistence type="predicted"/>
<name>X0Y9R1_9ZZZZ</name>
<gene>
    <name evidence="1" type="ORF">S01H1_74032</name>
</gene>
<dbReference type="EMBL" id="BARS01049494">
    <property type="protein sequence ID" value="GAG33606.1"/>
    <property type="molecule type" value="Genomic_DNA"/>
</dbReference>